<dbReference type="InterPro" id="IPR001810">
    <property type="entry name" value="F-box_dom"/>
</dbReference>
<dbReference type="Pfam" id="PF12937">
    <property type="entry name" value="F-box-like"/>
    <property type="match status" value="1"/>
</dbReference>
<protein>
    <recommendedName>
        <fullName evidence="1">F-box domain-containing protein</fullName>
    </recommendedName>
</protein>
<accession>A0A6A6S3I1</accession>
<evidence type="ECO:0000313" key="3">
    <source>
        <dbReference type="Proteomes" id="UP000799753"/>
    </source>
</evidence>
<gene>
    <name evidence="2" type="ORF">P280DRAFT_265829</name>
</gene>
<name>A0A6A6S3I1_9PLEO</name>
<keyword evidence="3" id="KW-1185">Reference proteome</keyword>
<dbReference type="InterPro" id="IPR032675">
    <property type="entry name" value="LRR_dom_sf"/>
</dbReference>
<dbReference type="SUPFAM" id="SSF81383">
    <property type="entry name" value="F-box domain"/>
    <property type="match status" value="1"/>
</dbReference>
<organism evidence="2 3">
    <name type="scientific">Massarina eburnea CBS 473.64</name>
    <dbReference type="NCBI Taxonomy" id="1395130"/>
    <lineage>
        <taxon>Eukaryota</taxon>
        <taxon>Fungi</taxon>
        <taxon>Dikarya</taxon>
        <taxon>Ascomycota</taxon>
        <taxon>Pezizomycotina</taxon>
        <taxon>Dothideomycetes</taxon>
        <taxon>Pleosporomycetidae</taxon>
        <taxon>Pleosporales</taxon>
        <taxon>Massarineae</taxon>
        <taxon>Massarinaceae</taxon>
        <taxon>Massarina</taxon>
    </lineage>
</organism>
<proteinExistence type="predicted"/>
<dbReference type="AlphaFoldDB" id="A0A6A6S3I1"/>
<dbReference type="Gene3D" id="3.80.10.10">
    <property type="entry name" value="Ribonuclease Inhibitor"/>
    <property type="match status" value="1"/>
</dbReference>
<dbReference type="EMBL" id="MU006781">
    <property type="protein sequence ID" value="KAF2642456.1"/>
    <property type="molecule type" value="Genomic_DNA"/>
</dbReference>
<dbReference type="OrthoDB" id="4192220at2759"/>
<dbReference type="InterPro" id="IPR036047">
    <property type="entry name" value="F-box-like_dom_sf"/>
</dbReference>
<evidence type="ECO:0000313" key="2">
    <source>
        <dbReference type="EMBL" id="KAF2642456.1"/>
    </source>
</evidence>
<sequence>MASFANIPTELKLNIFEKLGQEGKPSDLLNASLVCHKWKDMCLPVLWTHIHLTNENLPRFVECLEAGTRGRGESVRSLSLYIKECPDRYLRELPILNSPELRELRMRCVQLFREIIRLVPEFGGIDSVANELVWVDWLTRSTAGGLEVLLYLVRLAGTLPTSLVSLKNFSLVIWHDEDFPIDQPQYLPKEFRIPHIIIERLLIALPQTCTSLEIDSNNRGGHREFKWRHICSTIRRIIPRLHCLRIGYQDICPCLFDPHPTNEEAQDLNLHKTMFPNMKLMSIIFPKKPRSIWSLESSPDIFCGTINHDYVYENVSIDGPLKCSAVALNVFARDLRSWYENGMFPKAERLSVSSAMDMSILELSPDPYRSYDRIISIDVMGNSVKTVCDYQFLAIGVPVYGIHSWKYALRSLHYIQVADDVNPRLIFPRGLISVSRLDTSWKTSSSGVRYPASTSLCRQFKFDTLKAEDVRDVTMSKDQLYEYFDREYPYVRDNEGKLLFEKFEKRFDEITASYIPTEVQGDSVNVSLTHFQQETS</sequence>
<reference evidence="2" key="1">
    <citation type="journal article" date="2020" name="Stud. Mycol.">
        <title>101 Dothideomycetes genomes: a test case for predicting lifestyles and emergence of pathogens.</title>
        <authorList>
            <person name="Haridas S."/>
            <person name="Albert R."/>
            <person name="Binder M."/>
            <person name="Bloem J."/>
            <person name="Labutti K."/>
            <person name="Salamov A."/>
            <person name="Andreopoulos B."/>
            <person name="Baker S."/>
            <person name="Barry K."/>
            <person name="Bills G."/>
            <person name="Bluhm B."/>
            <person name="Cannon C."/>
            <person name="Castanera R."/>
            <person name="Culley D."/>
            <person name="Daum C."/>
            <person name="Ezra D."/>
            <person name="Gonzalez J."/>
            <person name="Henrissat B."/>
            <person name="Kuo A."/>
            <person name="Liang C."/>
            <person name="Lipzen A."/>
            <person name="Lutzoni F."/>
            <person name="Magnuson J."/>
            <person name="Mondo S."/>
            <person name="Nolan M."/>
            <person name="Ohm R."/>
            <person name="Pangilinan J."/>
            <person name="Park H.-J."/>
            <person name="Ramirez L."/>
            <person name="Alfaro M."/>
            <person name="Sun H."/>
            <person name="Tritt A."/>
            <person name="Yoshinaga Y."/>
            <person name="Zwiers L.-H."/>
            <person name="Turgeon B."/>
            <person name="Goodwin S."/>
            <person name="Spatafora J."/>
            <person name="Crous P."/>
            <person name="Grigoriev I."/>
        </authorList>
    </citation>
    <scope>NUCLEOTIDE SEQUENCE</scope>
    <source>
        <strain evidence="2">CBS 473.64</strain>
    </source>
</reference>
<evidence type="ECO:0000259" key="1">
    <source>
        <dbReference type="Pfam" id="PF12937"/>
    </source>
</evidence>
<dbReference type="Proteomes" id="UP000799753">
    <property type="component" value="Unassembled WGS sequence"/>
</dbReference>
<feature type="domain" description="F-box" evidence="1">
    <location>
        <begin position="4"/>
        <end position="52"/>
    </location>
</feature>